<dbReference type="InterPro" id="IPR025646">
    <property type="entry name" value="DUF4350"/>
</dbReference>
<keyword evidence="1" id="KW-1133">Transmembrane helix</keyword>
<dbReference type="EMBL" id="CP060719">
    <property type="protein sequence ID" value="QNN70854.1"/>
    <property type="molecule type" value="Genomic_DNA"/>
</dbReference>
<name>A0A7G9SSM9_9GAMM</name>
<evidence type="ECO:0000313" key="4">
    <source>
        <dbReference type="Proteomes" id="UP000515804"/>
    </source>
</evidence>
<dbReference type="Pfam" id="PF14258">
    <property type="entry name" value="DUF4350"/>
    <property type="match status" value="1"/>
</dbReference>
<keyword evidence="1" id="KW-0812">Transmembrane</keyword>
<dbReference type="SUPFAM" id="SSF52317">
    <property type="entry name" value="Class I glutamine amidotransferase-like"/>
    <property type="match status" value="1"/>
</dbReference>
<dbReference type="Proteomes" id="UP000515804">
    <property type="component" value="Chromosome"/>
</dbReference>
<dbReference type="AlphaFoldDB" id="A0A7G9SSM9"/>
<dbReference type="InterPro" id="IPR029062">
    <property type="entry name" value="Class_I_gatase-like"/>
</dbReference>
<organism evidence="3 4">
    <name type="scientific">Thermomonas carbonis</name>
    <dbReference type="NCBI Taxonomy" id="1463158"/>
    <lineage>
        <taxon>Bacteria</taxon>
        <taxon>Pseudomonadati</taxon>
        <taxon>Pseudomonadota</taxon>
        <taxon>Gammaproteobacteria</taxon>
        <taxon>Lysobacterales</taxon>
        <taxon>Lysobacteraceae</taxon>
        <taxon>Thermomonas</taxon>
    </lineage>
</organism>
<feature type="transmembrane region" description="Helical" evidence="1">
    <location>
        <begin position="241"/>
        <end position="265"/>
    </location>
</feature>
<keyword evidence="4" id="KW-1185">Reference proteome</keyword>
<evidence type="ECO:0000256" key="1">
    <source>
        <dbReference type="SAM" id="Phobius"/>
    </source>
</evidence>
<dbReference type="KEGG" id="tcn:H9L16_04495"/>
<evidence type="ECO:0000259" key="2">
    <source>
        <dbReference type="Pfam" id="PF14258"/>
    </source>
</evidence>
<accession>A0A7G9SSM9</accession>
<gene>
    <name evidence="3" type="ORF">H9L16_04495</name>
</gene>
<protein>
    <submittedName>
        <fullName evidence="3">DUF4350 domain-containing protein</fullName>
    </submittedName>
</protein>
<reference evidence="3 4" key="1">
    <citation type="submission" date="2020-08" db="EMBL/GenBank/DDBJ databases">
        <title>Genome sequence of Thermomonas carbonis KCTC 42013T.</title>
        <authorList>
            <person name="Hyun D.-W."/>
            <person name="Bae J.-W."/>
        </authorList>
    </citation>
    <scope>NUCLEOTIDE SEQUENCE [LARGE SCALE GENOMIC DNA]</scope>
    <source>
        <strain evidence="3 4">KCTC 42013</strain>
    </source>
</reference>
<evidence type="ECO:0000313" key="3">
    <source>
        <dbReference type="EMBL" id="QNN70854.1"/>
    </source>
</evidence>
<feature type="domain" description="DUF4350" evidence="2">
    <location>
        <begin position="46"/>
        <end position="221"/>
    </location>
</feature>
<proteinExistence type="predicted"/>
<keyword evidence="1" id="KW-0472">Membrane</keyword>
<sequence>MGRMSRTRTALPWLLALAIIAAGVAWFLVTHHRVETTIPLPPRGEASYNPLYGLKLALRAEGQRVESRQRLQLDEMALAAGDTLLVYSDPRLLGYDQLEALFRFAEDGGHLVLRLPSWQPEESFAGDLADWLPIEPELLDPHCMDLFVPRQDDHVEFCRAPRFELAEDAEVSAAWRTRDGHHVFARFPYGDGSVDLLGDMDMIDNSSLDEGPHLAFARQLLAPNWGKGRFHLVYAADMPPLWRWLLTHAWAFLLPLLLALLAWLWMRMQRFGPLQPSPMPPRRSLLEHVEASGEQLLRYGKLGVLHRALRDAVLAHLRRRDPLAAAQDGETQASLLAARIELPAAQVRATLDTRPPVDTNEFRHRIARLIDLRKRL</sequence>